<evidence type="ECO:0008006" key="4">
    <source>
        <dbReference type="Google" id="ProtNLM"/>
    </source>
</evidence>
<evidence type="ECO:0000256" key="1">
    <source>
        <dbReference type="SAM" id="SignalP"/>
    </source>
</evidence>
<dbReference type="SUPFAM" id="SSF56601">
    <property type="entry name" value="beta-lactamase/transpeptidase-like"/>
    <property type="match status" value="1"/>
</dbReference>
<dbReference type="Gene3D" id="3.40.710.10">
    <property type="entry name" value="DD-peptidase/beta-lactamase superfamily"/>
    <property type="match status" value="1"/>
</dbReference>
<evidence type="ECO:0000313" key="2">
    <source>
        <dbReference type="EMBL" id="ANI91892.1"/>
    </source>
</evidence>
<feature type="signal peptide" evidence="1">
    <location>
        <begin position="1"/>
        <end position="25"/>
    </location>
</feature>
<dbReference type="EMBL" id="CP015961">
    <property type="protein sequence ID" value="ANI91892.1"/>
    <property type="molecule type" value="Genomic_DNA"/>
</dbReference>
<dbReference type="AlphaFoldDB" id="A0A173LME6"/>
<dbReference type="Proteomes" id="UP000186104">
    <property type="component" value="Chromosome"/>
</dbReference>
<evidence type="ECO:0000313" key="3">
    <source>
        <dbReference type="Proteomes" id="UP000186104"/>
    </source>
</evidence>
<organism evidence="2 3">
    <name type="scientific">Dietzia timorensis</name>
    <dbReference type="NCBI Taxonomy" id="499555"/>
    <lineage>
        <taxon>Bacteria</taxon>
        <taxon>Bacillati</taxon>
        <taxon>Actinomycetota</taxon>
        <taxon>Actinomycetes</taxon>
        <taxon>Mycobacteriales</taxon>
        <taxon>Dietziaceae</taxon>
        <taxon>Dietzia</taxon>
    </lineage>
</organism>
<dbReference type="OrthoDB" id="4535618at2"/>
<gene>
    <name evidence="2" type="ORF">BJL86_1101</name>
</gene>
<sequence>MKRLTSTAALAGLAATLMVAPAAAAAPGDTGSLTVPERTQIAVGTPLGPIGTPDMHEARPALSIVKLYMVDYIWQHGDGTDTADLERMIKASDDAAAQRMWDKYGPVSVSAPAEAYGLTSTWPGDNWGTSFTSTADVTTFLNAKMLDPDTPILDWMRDADPVAADGTEQNWGTSQVPGVRGTKWGWSDYGDSEVASASFGLGFTIAANTWGFPDDQTADVLNSVNPAAVIAPSA</sequence>
<reference evidence="2 3" key="1">
    <citation type="submission" date="2016-06" db="EMBL/GenBank/DDBJ databases">
        <title>Complete genome sequence of a saline-alkali tolerant type strain Dietzia timorensis ID05-A0528T.</title>
        <authorList>
            <person name="Wu X."/>
        </authorList>
    </citation>
    <scope>NUCLEOTIDE SEQUENCE [LARGE SCALE GENOMIC DNA]</scope>
    <source>
        <strain evidence="2 3">ID05-A0528</strain>
    </source>
</reference>
<dbReference type="STRING" id="499555.BJL86_1101"/>
<keyword evidence="1" id="KW-0732">Signal</keyword>
<dbReference type="InterPro" id="IPR012338">
    <property type="entry name" value="Beta-lactam/transpept-like"/>
</dbReference>
<protein>
    <recommendedName>
        <fullName evidence="4">Serine hydrolase</fullName>
    </recommendedName>
</protein>
<accession>A0A173LME6</accession>
<keyword evidence="3" id="KW-1185">Reference proteome</keyword>
<dbReference type="KEGG" id="dtm:BJL86_1101"/>
<dbReference type="RefSeq" id="WP_067474965.1">
    <property type="nucleotide sequence ID" value="NZ_CP015961.1"/>
</dbReference>
<proteinExistence type="predicted"/>
<feature type="chain" id="PRO_5008008751" description="Serine hydrolase" evidence="1">
    <location>
        <begin position="26"/>
        <end position="234"/>
    </location>
</feature>
<name>A0A173LME6_9ACTN</name>